<keyword evidence="2" id="KW-0472">Membrane</keyword>
<reference evidence="3" key="2">
    <citation type="submission" date="2022-06" db="UniProtKB">
        <authorList>
            <consortium name="EnsemblMetazoa"/>
        </authorList>
    </citation>
    <scope>IDENTIFICATION</scope>
    <source>
        <strain evidence="3">PS312</strain>
    </source>
</reference>
<keyword evidence="2" id="KW-1133">Transmembrane helix</keyword>
<keyword evidence="4" id="KW-1185">Reference proteome</keyword>
<organism evidence="3 4">
    <name type="scientific">Pristionchus pacificus</name>
    <name type="common">Parasitic nematode worm</name>
    <dbReference type="NCBI Taxonomy" id="54126"/>
    <lineage>
        <taxon>Eukaryota</taxon>
        <taxon>Metazoa</taxon>
        <taxon>Ecdysozoa</taxon>
        <taxon>Nematoda</taxon>
        <taxon>Chromadorea</taxon>
        <taxon>Rhabditida</taxon>
        <taxon>Rhabditina</taxon>
        <taxon>Diplogasteromorpha</taxon>
        <taxon>Diplogasteroidea</taxon>
        <taxon>Neodiplogasteridae</taxon>
        <taxon>Pristionchus</taxon>
    </lineage>
</organism>
<feature type="compositionally biased region" description="Polar residues" evidence="1">
    <location>
        <begin position="238"/>
        <end position="248"/>
    </location>
</feature>
<dbReference type="EnsemblMetazoa" id="PPA35191.1">
    <property type="protein sequence ID" value="PPA35191.1"/>
    <property type="gene ID" value="WBGene00273560"/>
</dbReference>
<evidence type="ECO:0000256" key="1">
    <source>
        <dbReference type="SAM" id="MobiDB-lite"/>
    </source>
</evidence>
<gene>
    <name evidence="3" type="primary">WBGene00273560</name>
</gene>
<protein>
    <submittedName>
        <fullName evidence="3">Uncharacterized protein</fullName>
    </submittedName>
</protein>
<feature type="compositionally biased region" description="Basic and acidic residues" evidence="1">
    <location>
        <begin position="225"/>
        <end position="237"/>
    </location>
</feature>
<sequence>MALQIASACAAAARTTVSSKNSVCATTARTTVSSKNSAMSDRRMIRESVDREDEEFRFSFCCDMHAAKAAKMVMKCVYAIQITHFCGFIFYLPCVLPLSFILILVTRRECAEKALIPMFTGVYSGHRSYFVCLVVWEIEVILQDIYFTLLISANNEVIKRDYARLTDFIENKEVYVICFALACVFEFLLFILFYNVMNTYNNFLKDQEKARIESMKLKEVLVRKESGAPAGDSKKVETTTAKTSLAKN</sequence>
<name>A0A2A6B6F8_PRIPA</name>
<proteinExistence type="predicted"/>
<evidence type="ECO:0000313" key="3">
    <source>
        <dbReference type="EnsemblMetazoa" id="PPA35191.1"/>
    </source>
</evidence>
<accession>A0A2A6B6F8</accession>
<feature type="transmembrane region" description="Helical" evidence="2">
    <location>
        <begin position="88"/>
        <end position="107"/>
    </location>
</feature>
<accession>A0A8R1UNH7</accession>
<keyword evidence="2" id="KW-0812">Transmembrane</keyword>
<feature type="transmembrane region" description="Helical" evidence="2">
    <location>
        <begin position="174"/>
        <end position="196"/>
    </location>
</feature>
<reference evidence="4" key="1">
    <citation type="journal article" date="2008" name="Nat. Genet.">
        <title>The Pristionchus pacificus genome provides a unique perspective on nematode lifestyle and parasitism.</title>
        <authorList>
            <person name="Dieterich C."/>
            <person name="Clifton S.W."/>
            <person name="Schuster L.N."/>
            <person name="Chinwalla A."/>
            <person name="Delehaunty K."/>
            <person name="Dinkelacker I."/>
            <person name="Fulton L."/>
            <person name="Fulton R."/>
            <person name="Godfrey J."/>
            <person name="Minx P."/>
            <person name="Mitreva M."/>
            <person name="Roeseler W."/>
            <person name="Tian H."/>
            <person name="Witte H."/>
            <person name="Yang S.P."/>
            <person name="Wilson R.K."/>
            <person name="Sommer R.J."/>
        </authorList>
    </citation>
    <scope>NUCLEOTIDE SEQUENCE [LARGE SCALE GENOMIC DNA]</scope>
    <source>
        <strain evidence="4">PS312</strain>
    </source>
</reference>
<evidence type="ECO:0000256" key="2">
    <source>
        <dbReference type="SAM" id="Phobius"/>
    </source>
</evidence>
<evidence type="ECO:0000313" key="4">
    <source>
        <dbReference type="Proteomes" id="UP000005239"/>
    </source>
</evidence>
<dbReference type="AlphaFoldDB" id="A0A2A6B6F8"/>
<feature type="region of interest" description="Disordered" evidence="1">
    <location>
        <begin position="225"/>
        <end position="248"/>
    </location>
</feature>
<dbReference type="Proteomes" id="UP000005239">
    <property type="component" value="Unassembled WGS sequence"/>
</dbReference>